<evidence type="ECO:0000256" key="8">
    <source>
        <dbReference type="ARBA" id="ARBA00022989"/>
    </source>
</evidence>
<feature type="non-terminal residue" evidence="12">
    <location>
        <position position="196"/>
    </location>
</feature>
<evidence type="ECO:0000256" key="7">
    <source>
        <dbReference type="ARBA" id="ARBA00022824"/>
    </source>
</evidence>
<evidence type="ECO:0000256" key="10">
    <source>
        <dbReference type="ARBA" id="ARBA00032062"/>
    </source>
</evidence>
<comment type="caution">
    <text evidence="11">Lacks conserved residue(s) required for the propagation of feature annotation.</text>
</comment>
<evidence type="ECO:0000256" key="11">
    <source>
        <dbReference type="RuleBase" id="RU362127"/>
    </source>
</evidence>
<protein>
    <recommendedName>
        <fullName evidence="5 11">UDP-N-acetylglucosamine transferase subunit ALG14</fullName>
    </recommendedName>
    <alternativeName>
        <fullName evidence="10 11">Asparagine-linked glycosylation protein 14</fullName>
    </alternativeName>
</protein>
<keyword evidence="9 11" id="KW-0472">Membrane</keyword>
<keyword evidence="7 11" id="KW-0256">Endoplasmic reticulum</keyword>
<dbReference type="GO" id="GO:0006488">
    <property type="term" value="P:dolichol-linked oligosaccharide biosynthetic process"/>
    <property type="evidence" value="ECO:0007669"/>
    <property type="project" value="InterPro"/>
</dbReference>
<proteinExistence type="inferred from homology"/>
<evidence type="ECO:0000256" key="1">
    <source>
        <dbReference type="ARBA" id="ARBA00004389"/>
    </source>
</evidence>
<feature type="non-terminal residue" evidence="12">
    <location>
        <position position="1"/>
    </location>
</feature>
<comment type="similarity">
    <text evidence="3 11">Belongs to the ALG14 family.</text>
</comment>
<dbReference type="Gene3D" id="3.40.50.2000">
    <property type="entry name" value="Glycogen Phosphorylase B"/>
    <property type="match status" value="1"/>
</dbReference>
<evidence type="ECO:0000256" key="9">
    <source>
        <dbReference type="ARBA" id="ARBA00023136"/>
    </source>
</evidence>
<accession>A0A9P5CPK2</accession>
<feature type="transmembrane region" description="Helical" evidence="11">
    <location>
        <begin position="88"/>
        <end position="108"/>
    </location>
</feature>
<sequence length="196" mass="21256">PDLSQLPAVSYLYVLGSGGHTTEMMALIKQSFKANRNQHRRYIITDGDTHSLNSSKGLEKLIRTNCPNDAGTHDTLIVTRARAVHQSFFTSVFTSALCALEIVAALTMVPPKRAGQPNAGAFRYPHIIVTNGPGTGFIVGLVAFALKVLGCAPKNRLKVVFVETWARDHKLGLTGKLFDKTGIADLFVVQSHTLAK</sequence>
<dbReference type="InterPro" id="IPR013969">
    <property type="entry name" value="Oligosacch_biosynth_Alg14"/>
</dbReference>
<comment type="subunit">
    <text evidence="4 11">Heterodimer with ALG13 to form a functional enzyme.</text>
</comment>
<dbReference type="Pfam" id="PF08660">
    <property type="entry name" value="Alg14"/>
    <property type="match status" value="1"/>
</dbReference>
<keyword evidence="6 11" id="KW-0812">Transmembrane</keyword>
<evidence type="ECO:0000313" key="13">
    <source>
        <dbReference type="Proteomes" id="UP000803844"/>
    </source>
</evidence>
<keyword evidence="8 11" id="KW-1133">Transmembrane helix</keyword>
<dbReference type="PANTHER" id="PTHR12154:SF4">
    <property type="entry name" value="UDP-N-ACETYLGLUCOSAMINE TRANSFERASE SUBUNIT ALG14 HOMOLOG"/>
    <property type="match status" value="1"/>
</dbReference>
<organism evidence="12 13">
    <name type="scientific">Cryphonectria parasitica (strain ATCC 38755 / EP155)</name>
    <dbReference type="NCBI Taxonomy" id="660469"/>
    <lineage>
        <taxon>Eukaryota</taxon>
        <taxon>Fungi</taxon>
        <taxon>Dikarya</taxon>
        <taxon>Ascomycota</taxon>
        <taxon>Pezizomycotina</taxon>
        <taxon>Sordariomycetes</taxon>
        <taxon>Sordariomycetidae</taxon>
        <taxon>Diaporthales</taxon>
        <taxon>Cryphonectriaceae</taxon>
        <taxon>Cryphonectria-Endothia species complex</taxon>
        <taxon>Cryphonectria</taxon>
    </lineage>
</organism>
<dbReference type="GO" id="GO:0004577">
    <property type="term" value="F:N-acetylglucosaminyldiphosphodolichol N-acetylglucosaminyltransferase activity"/>
    <property type="evidence" value="ECO:0007669"/>
    <property type="project" value="TreeGrafter"/>
</dbReference>
<dbReference type="PANTHER" id="PTHR12154">
    <property type="entry name" value="GLYCOSYL TRANSFERASE-RELATED"/>
    <property type="match status" value="1"/>
</dbReference>
<dbReference type="GO" id="GO:0031965">
    <property type="term" value="C:nuclear membrane"/>
    <property type="evidence" value="ECO:0007669"/>
    <property type="project" value="UniProtKB-SubCell"/>
</dbReference>
<evidence type="ECO:0000256" key="5">
    <source>
        <dbReference type="ARBA" id="ARBA00017467"/>
    </source>
</evidence>
<comment type="caution">
    <text evidence="12">The sequence shown here is derived from an EMBL/GenBank/DDBJ whole genome shotgun (WGS) entry which is preliminary data.</text>
</comment>
<dbReference type="OrthoDB" id="17098at2759"/>
<name>A0A9P5CPK2_CRYP1</name>
<evidence type="ECO:0000256" key="6">
    <source>
        <dbReference type="ARBA" id="ARBA00022692"/>
    </source>
</evidence>
<dbReference type="Proteomes" id="UP000803844">
    <property type="component" value="Unassembled WGS sequence"/>
</dbReference>
<keyword evidence="13" id="KW-1185">Reference proteome</keyword>
<dbReference type="AlphaFoldDB" id="A0A9P5CPK2"/>
<comment type="function">
    <text evidence="11">Involved in protein N-glycosylation. Essential for the second step of the dolichol-linked oligosaccharide pathway. Anchors the catalytic subunit ALG13 to the ER.</text>
</comment>
<evidence type="ECO:0000313" key="12">
    <source>
        <dbReference type="EMBL" id="KAF3765512.1"/>
    </source>
</evidence>
<comment type="subcellular location">
    <subcellularLocation>
        <location evidence="1 11">Endoplasmic reticulum membrane</location>
        <topology evidence="1 11">Single-pass membrane protein</topology>
    </subcellularLocation>
    <subcellularLocation>
        <location evidence="2">Nucleus membrane</location>
        <topology evidence="2">Single-pass membrane protein</topology>
    </subcellularLocation>
</comment>
<evidence type="ECO:0000256" key="2">
    <source>
        <dbReference type="ARBA" id="ARBA00004590"/>
    </source>
</evidence>
<evidence type="ECO:0000256" key="3">
    <source>
        <dbReference type="ARBA" id="ARBA00009731"/>
    </source>
</evidence>
<dbReference type="EMBL" id="MU032347">
    <property type="protein sequence ID" value="KAF3765512.1"/>
    <property type="molecule type" value="Genomic_DNA"/>
</dbReference>
<dbReference type="GO" id="GO:0043541">
    <property type="term" value="C:UDP-N-acetylglucosamine transferase complex"/>
    <property type="evidence" value="ECO:0007669"/>
    <property type="project" value="TreeGrafter"/>
</dbReference>
<reference evidence="12" key="1">
    <citation type="journal article" date="2020" name="Phytopathology">
        <title>Genome sequence of the chestnut blight fungus Cryphonectria parasitica EP155: A fundamental resource for an archetypical invasive plant pathogen.</title>
        <authorList>
            <person name="Crouch J.A."/>
            <person name="Dawe A."/>
            <person name="Aerts A."/>
            <person name="Barry K."/>
            <person name="Churchill A.C.L."/>
            <person name="Grimwood J."/>
            <person name="Hillman B."/>
            <person name="Milgroom M.G."/>
            <person name="Pangilinan J."/>
            <person name="Smith M."/>
            <person name="Salamov A."/>
            <person name="Schmutz J."/>
            <person name="Yadav J."/>
            <person name="Grigoriev I.V."/>
            <person name="Nuss D."/>
        </authorList>
    </citation>
    <scope>NUCLEOTIDE SEQUENCE</scope>
    <source>
        <strain evidence="12">EP155</strain>
    </source>
</reference>
<gene>
    <name evidence="11" type="primary">ALG14</name>
    <name evidence="12" type="ORF">M406DRAFT_27569</name>
</gene>
<feature type="transmembrane region" description="Helical" evidence="11">
    <location>
        <begin position="128"/>
        <end position="149"/>
    </location>
</feature>
<evidence type="ECO:0000256" key="4">
    <source>
        <dbReference type="ARBA" id="ARBA00011335"/>
    </source>
</evidence>